<reference evidence="1" key="1">
    <citation type="journal article" date="2021" name="Proc. Natl. Acad. Sci. U.S.A.">
        <title>A Catalog of Tens of Thousands of Viruses from Human Metagenomes Reveals Hidden Associations with Chronic Diseases.</title>
        <authorList>
            <person name="Tisza M.J."/>
            <person name="Buck C.B."/>
        </authorList>
    </citation>
    <scope>NUCLEOTIDE SEQUENCE</scope>
    <source>
        <strain evidence="1">CtmpG14</strain>
    </source>
</reference>
<accession>A0A8S5PCJ6</accession>
<sequence>MKQVISDTPDILIERWDVPKKPRLSLLDKIYVEKGTVEDWNELHALHYKAEVLGIWPRFYRCMLEDQLIGVGVMTVPRMTLAGRNELFKHLKPNIGGRDTRIINRHRAIWINAHSCTNSRLVLDTMYRGVGIAYRMQNIMMRMTGADFVEFQSSMSRFNPFAQKAGIQFAPPKRTVNYQAGLKWFRRWFSCIPADFVAVYQELNEMSEFERNKCIEEMRTFYWKHSSMENSGDNRLRGRTRVDSLPIAKLIKNTQQLVFAFPLYGVYFNPDKGRTDLPSRIPISAFDCHRLDEPLRLETLKELSEKL</sequence>
<proteinExistence type="predicted"/>
<name>A0A8S5PCJ6_9CAUD</name>
<dbReference type="EMBL" id="BK015384">
    <property type="protein sequence ID" value="DAE04097.1"/>
    <property type="molecule type" value="Genomic_DNA"/>
</dbReference>
<organism evidence="1">
    <name type="scientific">Siphoviridae sp. ctmpG14</name>
    <dbReference type="NCBI Taxonomy" id="2825654"/>
    <lineage>
        <taxon>Viruses</taxon>
        <taxon>Duplodnaviria</taxon>
        <taxon>Heunggongvirae</taxon>
        <taxon>Uroviricota</taxon>
        <taxon>Caudoviricetes</taxon>
    </lineage>
</organism>
<evidence type="ECO:0000313" key="1">
    <source>
        <dbReference type="EMBL" id="DAE04097.1"/>
    </source>
</evidence>
<protein>
    <submittedName>
        <fullName evidence="1">Uncharacterized protein</fullName>
    </submittedName>
</protein>